<dbReference type="SMART" id="SM00774">
    <property type="entry name" value="WRKY"/>
    <property type="match status" value="1"/>
</dbReference>
<name>A0A1S4CYM6_TOBAC</name>
<proteinExistence type="predicted"/>
<dbReference type="PANTHER" id="PTHR32096">
    <property type="entry name" value="WRKY TRANSCRIPTION FACTOR 30-RELATED-RELATED"/>
    <property type="match status" value="1"/>
</dbReference>
<dbReference type="STRING" id="4097.A0A1S4CYM6"/>
<keyword evidence="4" id="KW-0804">Transcription</keyword>
<protein>
    <submittedName>
        <fullName evidence="8">Probable WRKY transcription factor 27</fullName>
    </submittedName>
</protein>
<dbReference type="SMR" id="A0A1S4CYM6"/>
<reference evidence="8" key="1">
    <citation type="submission" date="2025-08" db="UniProtKB">
        <authorList>
            <consortium name="RefSeq"/>
        </authorList>
    </citation>
    <scope>IDENTIFICATION</scope>
</reference>
<dbReference type="InterPro" id="IPR003657">
    <property type="entry name" value="WRKY_dom"/>
</dbReference>
<dbReference type="GO" id="GO:0003700">
    <property type="term" value="F:DNA-binding transcription factor activity"/>
    <property type="evidence" value="ECO:0000318"/>
    <property type="project" value="GO_Central"/>
</dbReference>
<dbReference type="AlphaFoldDB" id="A0A1S4CYM6"/>
<evidence type="ECO:0000256" key="1">
    <source>
        <dbReference type="ARBA" id="ARBA00004123"/>
    </source>
</evidence>
<keyword evidence="3" id="KW-0238">DNA-binding</keyword>
<dbReference type="Pfam" id="PF03106">
    <property type="entry name" value="WRKY"/>
    <property type="match status" value="1"/>
</dbReference>
<feature type="compositionally biased region" description="Polar residues" evidence="6">
    <location>
        <begin position="257"/>
        <end position="266"/>
    </location>
</feature>
<evidence type="ECO:0000256" key="4">
    <source>
        <dbReference type="ARBA" id="ARBA00023163"/>
    </source>
</evidence>
<accession>A0A1S4CYM6</accession>
<gene>
    <name evidence="8" type="primary">LOC107823905</name>
</gene>
<dbReference type="KEGG" id="nta:107823905"/>
<dbReference type="SUPFAM" id="SSF118290">
    <property type="entry name" value="WRKY DNA-binding domain"/>
    <property type="match status" value="1"/>
</dbReference>
<evidence type="ECO:0000256" key="6">
    <source>
        <dbReference type="SAM" id="MobiDB-lite"/>
    </source>
</evidence>
<dbReference type="Gene3D" id="2.20.25.80">
    <property type="entry name" value="WRKY domain"/>
    <property type="match status" value="1"/>
</dbReference>
<dbReference type="PROSITE" id="PS50811">
    <property type="entry name" value="WRKY"/>
    <property type="match status" value="1"/>
</dbReference>
<feature type="compositionally biased region" description="Low complexity" evidence="6">
    <location>
        <begin position="283"/>
        <end position="300"/>
    </location>
</feature>
<dbReference type="GO" id="GO:0005634">
    <property type="term" value="C:nucleus"/>
    <property type="evidence" value="ECO:0000318"/>
    <property type="project" value="GO_Central"/>
</dbReference>
<dbReference type="PANTHER" id="PTHR32096:SF80">
    <property type="entry name" value="WRKY TRANSCRIPTION FACTOR 27-RELATED"/>
    <property type="match status" value="1"/>
</dbReference>
<sequence>MGDNNWDLGAVVRSYNIRPSHDTNKVEVPSLGLESLTFEKDDDWNFFHSLLDDDRDDDIMTFEGLTDIFSRDEQKPDAPQPSFISVPIADEVKNDQNDQQLLLQPIQLPAQQTQPIPPPPPPLAAAAVAAARVPAAALQKVIPQQLNPRPVLKRAKVRPTIAVPIRNPIIQIRRRKNQPEKTVHEVSQEELIDFTWAWRKYGQKPIKGSLFPRNYYRCSTSKDCDARKHIEKSPRDPNLFIVAYSGEHNHPPPANRCTLSDSTNSKPKSKKLPKGINIVPRRSLSFNPSSSNDSGSSPISPNTPPVFDIESATPNKNEMVVEEKKADNEEEEEKVILIPNNFMTEDIIKSFEELNGITTPAAPKFAAKGRIL</sequence>
<comment type="subcellular location">
    <subcellularLocation>
        <location evidence="1">Nucleus</location>
    </subcellularLocation>
</comment>
<dbReference type="GO" id="GO:0000976">
    <property type="term" value="F:transcription cis-regulatory region binding"/>
    <property type="evidence" value="ECO:0000318"/>
    <property type="project" value="GO_Central"/>
</dbReference>
<evidence type="ECO:0000256" key="2">
    <source>
        <dbReference type="ARBA" id="ARBA00023015"/>
    </source>
</evidence>
<evidence type="ECO:0000259" key="7">
    <source>
        <dbReference type="PROSITE" id="PS50811"/>
    </source>
</evidence>
<evidence type="ECO:0000256" key="5">
    <source>
        <dbReference type="ARBA" id="ARBA00023242"/>
    </source>
</evidence>
<feature type="domain" description="WRKY" evidence="7">
    <location>
        <begin position="187"/>
        <end position="253"/>
    </location>
</feature>
<dbReference type="RefSeq" id="XP_016506104.1">
    <property type="nucleotide sequence ID" value="XM_016650618.1"/>
</dbReference>
<organism evidence="8">
    <name type="scientific">Nicotiana tabacum</name>
    <name type="common">Common tobacco</name>
    <dbReference type="NCBI Taxonomy" id="4097"/>
    <lineage>
        <taxon>Eukaryota</taxon>
        <taxon>Viridiplantae</taxon>
        <taxon>Streptophyta</taxon>
        <taxon>Embryophyta</taxon>
        <taxon>Tracheophyta</taxon>
        <taxon>Spermatophyta</taxon>
        <taxon>Magnoliopsida</taxon>
        <taxon>eudicotyledons</taxon>
        <taxon>Gunneridae</taxon>
        <taxon>Pentapetalae</taxon>
        <taxon>asterids</taxon>
        <taxon>lamiids</taxon>
        <taxon>Solanales</taxon>
        <taxon>Solanaceae</taxon>
        <taxon>Nicotianoideae</taxon>
        <taxon>Nicotianeae</taxon>
        <taxon>Nicotiana</taxon>
    </lineage>
</organism>
<evidence type="ECO:0000256" key="3">
    <source>
        <dbReference type="ARBA" id="ARBA00023125"/>
    </source>
</evidence>
<keyword evidence="2" id="KW-0805">Transcription regulation</keyword>
<dbReference type="InterPro" id="IPR044810">
    <property type="entry name" value="WRKY_plant"/>
</dbReference>
<dbReference type="InterPro" id="IPR036576">
    <property type="entry name" value="WRKY_dom_sf"/>
</dbReference>
<dbReference type="OMA" id="HECINLQ"/>
<dbReference type="GO" id="GO:0006355">
    <property type="term" value="P:regulation of DNA-templated transcription"/>
    <property type="evidence" value="ECO:0000318"/>
    <property type="project" value="GO_Central"/>
</dbReference>
<keyword evidence="5" id="KW-0539">Nucleus</keyword>
<evidence type="ECO:0000313" key="8">
    <source>
        <dbReference type="RefSeq" id="XP_016506104.1"/>
    </source>
</evidence>
<feature type="region of interest" description="Disordered" evidence="6">
    <location>
        <begin position="244"/>
        <end position="328"/>
    </location>
</feature>
<dbReference type="PaxDb" id="4097-A0A1S4CYM6"/>
<dbReference type="OrthoDB" id="1227039at2759"/>